<dbReference type="GO" id="GO:0006935">
    <property type="term" value="P:chemotaxis"/>
    <property type="evidence" value="ECO:0007669"/>
    <property type="project" value="InterPro"/>
</dbReference>
<evidence type="ECO:0000313" key="4">
    <source>
        <dbReference type="EMBL" id="PTU73350.1"/>
    </source>
</evidence>
<dbReference type="RefSeq" id="WP_108107795.1">
    <property type="nucleotide sequence ID" value="NZ_QASN01000020.1"/>
</dbReference>
<feature type="modified residue" description="4-aspartylphosphate" evidence="1">
    <location>
        <position position="238"/>
    </location>
</feature>
<evidence type="ECO:0000256" key="1">
    <source>
        <dbReference type="PROSITE-ProRule" id="PRU00169"/>
    </source>
</evidence>
<dbReference type="PANTHER" id="PTHR47233">
    <property type="entry name" value="CHEMOTAXIS PROTEIN CHEV"/>
    <property type="match status" value="1"/>
</dbReference>
<dbReference type="InterPro" id="IPR002545">
    <property type="entry name" value="CheW-lke_dom"/>
</dbReference>
<protein>
    <submittedName>
        <fullName evidence="4">Chemotaxis protein CheW</fullName>
    </submittedName>
</protein>
<dbReference type="Gene3D" id="2.40.50.180">
    <property type="entry name" value="CheA-289, Domain 4"/>
    <property type="match status" value="1"/>
</dbReference>
<proteinExistence type="predicted"/>
<reference evidence="4 5" key="1">
    <citation type="submission" date="2018-04" db="EMBL/GenBank/DDBJ databases">
        <title>Pseudomonas sp. nov., isolated from mangrove soil.</title>
        <authorList>
            <person name="Chen C."/>
        </authorList>
    </citation>
    <scope>NUCLEOTIDE SEQUENCE [LARGE SCALE GENOMIC DNA]</scope>
    <source>
        <strain evidence="4 5">TC-11</strain>
    </source>
</reference>
<dbReference type="Gene3D" id="3.40.50.2300">
    <property type="match status" value="1"/>
</dbReference>
<dbReference type="OrthoDB" id="9806105at2"/>
<sequence length="311" mass="34869">MAGILDSVDQRTQLVGENRLEILMFRLTGRQLFAINVFKVQEVLQLPRLTLMPQRHPCVCGVINLRGQTIPVIDLSQAIGMRSIKPDQNSTIIVTEYNRSVQAFLVGSVDRIVNLNWESILPPPGGSGRQHYLTAITRVDDNLVEVIDVEKVLAEIVPYDARIAPERLADPVLARARGREVLLVDDSSVAISQLRDTLVQFGVKLHTASDGLKGLRMLQKWADAGEVVTDRLLMVFTDAEMPEMDGYRLTTEIRKDPRLRDLYVVLHTSLSGSFNEAMVKKVGCDNFLSKFQPDKLVDVVRDRLMRDQPAG</sequence>
<dbReference type="InterPro" id="IPR024181">
    <property type="entry name" value="Chemotax_regulator_CheV"/>
</dbReference>
<dbReference type="InterPro" id="IPR036061">
    <property type="entry name" value="CheW-like_dom_sf"/>
</dbReference>
<evidence type="ECO:0000259" key="2">
    <source>
        <dbReference type="PROSITE" id="PS50110"/>
    </source>
</evidence>
<dbReference type="SUPFAM" id="SSF52172">
    <property type="entry name" value="CheY-like"/>
    <property type="match status" value="1"/>
</dbReference>
<dbReference type="PROSITE" id="PS50110">
    <property type="entry name" value="RESPONSE_REGULATORY"/>
    <property type="match status" value="1"/>
</dbReference>
<accession>A0A2T5P6H4</accession>
<evidence type="ECO:0000259" key="3">
    <source>
        <dbReference type="PROSITE" id="PS50851"/>
    </source>
</evidence>
<dbReference type="Proteomes" id="UP000244064">
    <property type="component" value="Unassembled WGS sequence"/>
</dbReference>
<dbReference type="InterPro" id="IPR011006">
    <property type="entry name" value="CheY-like_superfamily"/>
</dbReference>
<dbReference type="PROSITE" id="PS50851">
    <property type="entry name" value="CHEW"/>
    <property type="match status" value="1"/>
</dbReference>
<dbReference type="SMART" id="SM00448">
    <property type="entry name" value="REC"/>
    <property type="match status" value="1"/>
</dbReference>
<keyword evidence="1" id="KW-0597">Phosphoprotein</keyword>
<dbReference type="GO" id="GO:0000160">
    <property type="term" value="P:phosphorelay signal transduction system"/>
    <property type="evidence" value="ECO:0007669"/>
    <property type="project" value="InterPro"/>
</dbReference>
<keyword evidence="5" id="KW-1185">Reference proteome</keyword>
<feature type="domain" description="Response regulatory" evidence="2">
    <location>
        <begin position="180"/>
        <end position="305"/>
    </location>
</feature>
<gene>
    <name evidence="4" type="ORF">DBO85_13495</name>
</gene>
<dbReference type="PANTHER" id="PTHR47233:SF3">
    <property type="entry name" value="CHEMOTAXIS PROTEIN CHEV"/>
    <property type="match status" value="1"/>
</dbReference>
<dbReference type="SUPFAM" id="SSF50341">
    <property type="entry name" value="CheW-like"/>
    <property type="match status" value="1"/>
</dbReference>
<dbReference type="InterPro" id="IPR001789">
    <property type="entry name" value="Sig_transdc_resp-reg_receiver"/>
</dbReference>
<name>A0A2T5P6H4_9PSED</name>
<evidence type="ECO:0000313" key="5">
    <source>
        <dbReference type="Proteomes" id="UP000244064"/>
    </source>
</evidence>
<dbReference type="Gene3D" id="2.30.30.40">
    <property type="entry name" value="SH3 Domains"/>
    <property type="match status" value="1"/>
</dbReference>
<dbReference type="CDD" id="cd19924">
    <property type="entry name" value="REC_CheV-like"/>
    <property type="match status" value="1"/>
</dbReference>
<dbReference type="Pfam" id="PF00072">
    <property type="entry name" value="Response_reg"/>
    <property type="match status" value="1"/>
</dbReference>
<organism evidence="4 5">
    <name type="scientific">Pseudomonas mangrovi</name>
    <dbReference type="NCBI Taxonomy" id="2161748"/>
    <lineage>
        <taxon>Bacteria</taxon>
        <taxon>Pseudomonadati</taxon>
        <taxon>Pseudomonadota</taxon>
        <taxon>Gammaproteobacteria</taxon>
        <taxon>Pseudomonadales</taxon>
        <taxon>Pseudomonadaceae</taxon>
        <taxon>Pseudomonas</taxon>
    </lineage>
</organism>
<dbReference type="SMART" id="SM00260">
    <property type="entry name" value="CheW"/>
    <property type="match status" value="1"/>
</dbReference>
<dbReference type="PIRSF" id="PIRSF002867">
    <property type="entry name" value="CheV"/>
    <property type="match status" value="1"/>
</dbReference>
<dbReference type="AlphaFoldDB" id="A0A2T5P6H4"/>
<feature type="domain" description="CheW-like" evidence="3">
    <location>
        <begin position="19"/>
        <end position="158"/>
    </location>
</feature>
<comment type="caution">
    <text evidence="4">The sequence shown here is derived from an EMBL/GenBank/DDBJ whole genome shotgun (WGS) entry which is preliminary data.</text>
</comment>
<dbReference type="EMBL" id="QASN01000020">
    <property type="protein sequence ID" value="PTU73350.1"/>
    <property type="molecule type" value="Genomic_DNA"/>
</dbReference>
<dbReference type="Pfam" id="PF01584">
    <property type="entry name" value="CheW"/>
    <property type="match status" value="1"/>
</dbReference>